<feature type="coiled-coil region" evidence="1">
    <location>
        <begin position="15"/>
        <end position="42"/>
    </location>
</feature>
<evidence type="ECO:0000313" key="2">
    <source>
        <dbReference type="EMBL" id="GLB66569.1"/>
    </source>
</evidence>
<dbReference type="RefSeq" id="WP_264794717.1">
    <property type="nucleotide sequence ID" value="NZ_BRVS01000004.1"/>
</dbReference>
<accession>A0ABQ5MRG8</accession>
<reference evidence="2 3" key="1">
    <citation type="journal article" date="2023" name="Int. J. Syst. Evol. Microbiol.">
        <title>Arthrobacter mangrovi sp. nov., an actinobacterium isolated from the rhizosphere of a mangrove.</title>
        <authorList>
            <person name="Hamada M."/>
            <person name="Saitou S."/>
            <person name="Enomoto N."/>
            <person name="Nanri K."/>
            <person name="Hidaka K."/>
            <person name="Miura T."/>
            <person name="Tamura T."/>
        </authorList>
    </citation>
    <scope>NUCLEOTIDE SEQUENCE [LARGE SCALE GENOMIC DNA]</scope>
    <source>
        <strain evidence="2 3">NBRC 112813</strain>
    </source>
</reference>
<keyword evidence="1" id="KW-0175">Coiled coil</keyword>
<evidence type="ECO:0000256" key="1">
    <source>
        <dbReference type="SAM" id="Coils"/>
    </source>
</evidence>
<gene>
    <name evidence="2" type="ORF">AHIS1636_10080</name>
</gene>
<protein>
    <submittedName>
        <fullName evidence="2">Uncharacterized protein</fullName>
    </submittedName>
</protein>
<organism evidence="2 3">
    <name type="scientific">Arthrobacter mangrovi</name>
    <dbReference type="NCBI Taxonomy" id="2966350"/>
    <lineage>
        <taxon>Bacteria</taxon>
        <taxon>Bacillati</taxon>
        <taxon>Actinomycetota</taxon>
        <taxon>Actinomycetes</taxon>
        <taxon>Micrococcales</taxon>
        <taxon>Micrococcaceae</taxon>
        <taxon>Arthrobacter</taxon>
    </lineage>
</organism>
<sequence>MDEELKQVWVASAAVESLQGEIDQAESQLDTAIDEAVKAGADPDAISNAANLTATELSDRVPVLPAEPA</sequence>
<keyword evidence="3" id="KW-1185">Reference proteome</keyword>
<proteinExistence type="predicted"/>
<dbReference type="EMBL" id="BRVS01000004">
    <property type="protein sequence ID" value="GLB66569.1"/>
    <property type="molecule type" value="Genomic_DNA"/>
</dbReference>
<dbReference type="Proteomes" id="UP001209654">
    <property type="component" value="Unassembled WGS sequence"/>
</dbReference>
<name>A0ABQ5MRG8_9MICC</name>
<comment type="caution">
    <text evidence="2">The sequence shown here is derived from an EMBL/GenBank/DDBJ whole genome shotgun (WGS) entry which is preliminary data.</text>
</comment>
<evidence type="ECO:0000313" key="3">
    <source>
        <dbReference type="Proteomes" id="UP001209654"/>
    </source>
</evidence>